<comment type="caution">
    <text evidence="1">The sequence shown here is derived from an EMBL/GenBank/DDBJ whole genome shotgun (WGS) entry which is preliminary data.</text>
</comment>
<sequence>MELDISSFRFVPFHVRLSLSVSAAALLSSSLSLRSILFLPHRIAPFLSRPSSLPPRPVPDSKCLDGGLTAPVIAQGVCAHDLRNPGPRQPSTAVHPSLPIFVHKLYKATVQDMM</sequence>
<gene>
    <name evidence="1" type="ORF">F2P81_002407</name>
</gene>
<evidence type="ECO:0000313" key="2">
    <source>
        <dbReference type="Proteomes" id="UP000438429"/>
    </source>
</evidence>
<name>A0A6A4TNC5_SCOMX</name>
<accession>A0A6A4TNC5</accession>
<reference evidence="1 2" key="1">
    <citation type="submission" date="2019-06" db="EMBL/GenBank/DDBJ databases">
        <title>Draft genomes of female and male turbot (Scophthalmus maximus).</title>
        <authorList>
            <person name="Xu H."/>
            <person name="Xu X.-W."/>
            <person name="Shao C."/>
            <person name="Chen S."/>
        </authorList>
    </citation>
    <scope>NUCLEOTIDE SEQUENCE [LARGE SCALE GENOMIC DNA]</scope>
    <source>
        <strain evidence="1">Ysfricsl-2016a</strain>
        <tissue evidence="1">Blood</tissue>
    </source>
</reference>
<organism evidence="1 2">
    <name type="scientific">Scophthalmus maximus</name>
    <name type="common">Turbot</name>
    <name type="synonym">Psetta maxima</name>
    <dbReference type="NCBI Taxonomy" id="52904"/>
    <lineage>
        <taxon>Eukaryota</taxon>
        <taxon>Metazoa</taxon>
        <taxon>Chordata</taxon>
        <taxon>Craniata</taxon>
        <taxon>Vertebrata</taxon>
        <taxon>Euteleostomi</taxon>
        <taxon>Actinopterygii</taxon>
        <taxon>Neopterygii</taxon>
        <taxon>Teleostei</taxon>
        <taxon>Neoteleostei</taxon>
        <taxon>Acanthomorphata</taxon>
        <taxon>Carangaria</taxon>
        <taxon>Pleuronectiformes</taxon>
        <taxon>Pleuronectoidei</taxon>
        <taxon>Scophthalmidae</taxon>
        <taxon>Scophthalmus</taxon>
    </lineage>
</organism>
<dbReference type="Proteomes" id="UP000438429">
    <property type="component" value="Unassembled WGS sequence"/>
</dbReference>
<evidence type="ECO:0000313" key="1">
    <source>
        <dbReference type="EMBL" id="KAF0045878.1"/>
    </source>
</evidence>
<protein>
    <submittedName>
        <fullName evidence="1">Uncharacterized protein</fullName>
    </submittedName>
</protein>
<proteinExistence type="predicted"/>
<dbReference type="EMBL" id="VEVO01000002">
    <property type="protein sequence ID" value="KAF0045878.1"/>
    <property type="molecule type" value="Genomic_DNA"/>
</dbReference>
<dbReference type="AlphaFoldDB" id="A0A6A4TNC5"/>